<dbReference type="InterPro" id="IPR007877">
    <property type="entry name" value="DUF707"/>
</dbReference>
<feature type="transmembrane region" description="Helical" evidence="1">
    <location>
        <begin position="51"/>
        <end position="69"/>
    </location>
</feature>
<feature type="transmembrane region" description="Helical" evidence="1">
    <location>
        <begin position="425"/>
        <end position="443"/>
    </location>
</feature>
<evidence type="ECO:0000313" key="2">
    <source>
        <dbReference type="EMBL" id="KMZ56669.1"/>
    </source>
</evidence>
<evidence type="ECO:0000256" key="1">
    <source>
        <dbReference type="SAM" id="Phobius"/>
    </source>
</evidence>
<keyword evidence="3" id="KW-1185">Reference proteome</keyword>
<dbReference type="OrthoDB" id="9985979at2759"/>
<accession>A0A0K9NIU5</accession>
<dbReference type="Proteomes" id="UP000036987">
    <property type="component" value="Unassembled WGS sequence"/>
</dbReference>
<keyword evidence="1" id="KW-1133">Transmembrane helix</keyword>
<evidence type="ECO:0000313" key="3">
    <source>
        <dbReference type="Proteomes" id="UP000036987"/>
    </source>
</evidence>
<feature type="transmembrane region" description="Helical" evidence="1">
    <location>
        <begin position="18"/>
        <end position="36"/>
    </location>
</feature>
<dbReference type="PANTHER" id="PTHR31210:SF68">
    <property type="entry name" value="OS06G0727800 PROTEIN"/>
    <property type="match status" value="1"/>
</dbReference>
<sequence length="753" mass="88498">MREEELLHTQSRLSNQSLGNFCILFHLFKVHIFSMAKENRNGKGNILSNDFLISTIVGVMFGFILGITFPKFYKYQVDINPVVKNPRGAELLPSGIIQSESDFYLRRLWGDPDEDLAVKMKYLVAFTVGAKQKMNINAAVKKFSNNFTILLFHYDGRIDEWDEFEWSKQAIHISVVKQAKWWYAKRFLHPDIVDAYEYIFLWDEDFELENFDAEEYIKIMKKHGLEISQPGIESEKEILWNLTKRQENKEIHRYITEISGVCSINQNKPPCAKFVEIMAPVFTRKAWRCIWYMIHNDLGHGCWLDFVFRRCVESPNETIGIIDSQWMIIHQKIPILGEQGVATQGKEPWKSVGERCCKEAKIFQERLRLADPNDFKENKGGKENFLHSPPSTIKVGKSVSEKLLYIFSMAIENRNGKRNTLRNEFVINTIAGIMAGFILGITFTKFHTPEYRKHINNTDNHPHMITSEKSPKVGIPIVKNPRGAELLPLGIIQSESDFHLRRLWGDPNEDLTFKQKYLVAFTVGAKQKMNIDAAVKKFSNNFTILLFHYDGRIDEWDEFEWSKQVIHINVGKQAKWWYAKRFLHPDIVDTYEYIFIWDEDLGLENFDAEEYIKIVKKHGLEISQPGVKSEKEILWKLTKRQENKEIHRFVEIMAPVFTRKAWRCVWYMIQNDLGHGWELDYEFRRCVESPNETMGIVDSQWIIHQSLPTLGDQGVVTEGKKKWQSVHERCWKERNIFKERLHLADLKDFKEHR</sequence>
<keyword evidence="1" id="KW-0812">Transmembrane</keyword>
<organism evidence="2 3">
    <name type="scientific">Zostera marina</name>
    <name type="common">Eelgrass</name>
    <dbReference type="NCBI Taxonomy" id="29655"/>
    <lineage>
        <taxon>Eukaryota</taxon>
        <taxon>Viridiplantae</taxon>
        <taxon>Streptophyta</taxon>
        <taxon>Embryophyta</taxon>
        <taxon>Tracheophyta</taxon>
        <taxon>Spermatophyta</taxon>
        <taxon>Magnoliopsida</taxon>
        <taxon>Liliopsida</taxon>
        <taxon>Zosteraceae</taxon>
        <taxon>Zostera</taxon>
    </lineage>
</organism>
<gene>
    <name evidence="2" type="ORF">ZOSMA_92G00300</name>
</gene>
<dbReference type="Pfam" id="PF05212">
    <property type="entry name" value="DUF707"/>
    <property type="match status" value="3"/>
</dbReference>
<dbReference type="AlphaFoldDB" id="A0A0K9NIU5"/>
<dbReference type="OMA" id="GAKQKMN"/>
<keyword evidence="1" id="KW-0472">Membrane</keyword>
<dbReference type="STRING" id="29655.A0A0K9NIU5"/>
<evidence type="ECO:0008006" key="4">
    <source>
        <dbReference type="Google" id="ProtNLM"/>
    </source>
</evidence>
<reference evidence="3" key="1">
    <citation type="journal article" date="2016" name="Nature">
        <title>The genome of the seagrass Zostera marina reveals angiosperm adaptation to the sea.</title>
        <authorList>
            <person name="Olsen J.L."/>
            <person name="Rouze P."/>
            <person name="Verhelst B."/>
            <person name="Lin Y.-C."/>
            <person name="Bayer T."/>
            <person name="Collen J."/>
            <person name="Dattolo E."/>
            <person name="De Paoli E."/>
            <person name="Dittami S."/>
            <person name="Maumus F."/>
            <person name="Michel G."/>
            <person name="Kersting A."/>
            <person name="Lauritano C."/>
            <person name="Lohaus R."/>
            <person name="Toepel M."/>
            <person name="Tonon T."/>
            <person name="Vanneste K."/>
            <person name="Amirebrahimi M."/>
            <person name="Brakel J."/>
            <person name="Bostroem C."/>
            <person name="Chovatia M."/>
            <person name="Grimwood J."/>
            <person name="Jenkins J.W."/>
            <person name="Jueterbock A."/>
            <person name="Mraz A."/>
            <person name="Stam W.T."/>
            <person name="Tice H."/>
            <person name="Bornberg-Bauer E."/>
            <person name="Green P.J."/>
            <person name="Pearson G.A."/>
            <person name="Procaccini G."/>
            <person name="Duarte C.M."/>
            <person name="Schmutz J."/>
            <person name="Reusch T.B.H."/>
            <person name="Van de Peer Y."/>
        </authorList>
    </citation>
    <scope>NUCLEOTIDE SEQUENCE [LARGE SCALE GENOMIC DNA]</scope>
    <source>
        <strain evidence="3">cv. Finnish</strain>
    </source>
</reference>
<name>A0A0K9NIU5_ZOSMR</name>
<comment type="caution">
    <text evidence="2">The sequence shown here is derived from an EMBL/GenBank/DDBJ whole genome shotgun (WGS) entry which is preliminary data.</text>
</comment>
<protein>
    <recommendedName>
        <fullName evidence="4">Lysine ketoglutarate reductase trans-splicing related 1</fullName>
    </recommendedName>
</protein>
<dbReference type="PANTHER" id="PTHR31210">
    <property type="entry name" value="OS06G0731900 PROTEIN"/>
    <property type="match status" value="1"/>
</dbReference>
<dbReference type="EMBL" id="LFYR01002147">
    <property type="protein sequence ID" value="KMZ56669.1"/>
    <property type="molecule type" value="Genomic_DNA"/>
</dbReference>
<proteinExistence type="predicted"/>